<organism evidence="1 2">
    <name type="scientific">Fusobacterium periodonticum 1_1_41FAA</name>
    <dbReference type="NCBI Taxonomy" id="469621"/>
    <lineage>
        <taxon>Bacteria</taxon>
        <taxon>Fusobacteriati</taxon>
        <taxon>Fusobacteriota</taxon>
        <taxon>Fusobacteriia</taxon>
        <taxon>Fusobacteriales</taxon>
        <taxon>Fusobacteriaceae</taxon>
        <taxon>Fusobacterium</taxon>
    </lineage>
</organism>
<gene>
    <name evidence="1" type="ORF">HMPREF0400_00172</name>
</gene>
<dbReference type="AlphaFoldDB" id="D6LEN6"/>
<evidence type="ECO:0000313" key="2">
    <source>
        <dbReference type="Proteomes" id="UP000003964"/>
    </source>
</evidence>
<dbReference type="Proteomes" id="UP000003964">
    <property type="component" value="Unassembled WGS sequence"/>
</dbReference>
<dbReference type="EMBL" id="GG770381">
    <property type="protein sequence ID" value="EFG28621.2"/>
    <property type="molecule type" value="Genomic_DNA"/>
</dbReference>
<proteinExistence type="predicted"/>
<protein>
    <submittedName>
        <fullName evidence="1">Uncharacterized protein</fullName>
    </submittedName>
</protein>
<dbReference type="RefSeq" id="WP_008820199.1">
    <property type="nucleotide sequence ID" value="NZ_GG770381.1"/>
</dbReference>
<accession>D6LEN6</accession>
<evidence type="ECO:0000313" key="1">
    <source>
        <dbReference type="EMBL" id="EFG28621.2"/>
    </source>
</evidence>
<name>D6LEN6_9FUSO</name>
<reference evidence="1 2" key="1">
    <citation type="submission" date="2010-03" db="EMBL/GenBank/DDBJ databases">
        <title>The Genome Sequence of Fusobacterium sp. 1_1_41FAA.</title>
        <authorList>
            <consortium name="The Broad Institute Genome Sequencing Platform"/>
            <person name="Ward D."/>
            <person name="Earl A."/>
            <person name="Feldgarden M."/>
            <person name="Gevers D."/>
            <person name="Young S.K."/>
            <person name="Zeng Q."/>
            <person name="Koehrsen M."/>
            <person name="Alvarado L."/>
            <person name="Berlin A."/>
            <person name="Borenstein D."/>
            <person name="Chapman S."/>
            <person name="Chen Z."/>
            <person name="Engels R."/>
            <person name="Freedman E."/>
            <person name="Gellesch M."/>
            <person name="Goldberg J."/>
            <person name="Griggs A."/>
            <person name="Gujja S."/>
            <person name="Heilman E."/>
            <person name="Heiman D."/>
            <person name="Hepburn T."/>
            <person name="Howarth C."/>
            <person name="Jen D."/>
            <person name="Larson L."/>
            <person name="Mehta T."/>
            <person name="Park D."/>
            <person name="Pearson M."/>
            <person name="Richards J."/>
            <person name="Roberts A."/>
            <person name="Saif S."/>
            <person name="Shea T."/>
            <person name="Shenoy N."/>
            <person name="Sisk P."/>
            <person name="Stolte C."/>
            <person name="Sykes S."/>
            <person name="Walk T."/>
            <person name="White J."/>
            <person name="Yandava C."/>
            <person name="Strauss J.C."/>
            <person name="Ambrose C.E."/>
            <person name="Allen-Vercoe E."/>
            <person name="Haas B."/>
            <person name="Henn M.R."/>
            <person name="Nusbaum C."/>
            <person name="Birren B."/>
        </authorList>
    </citation>
    <scope>NUCLEOTIDE SEQUENCE [LARGE SCALE GENOMIC DNA]</scope>
    <source>
        <strain evidence="1 2">1_1_41FAA</strain>
    </source>
</reference>
<sequence>MLNIKINKDGVFFEQNGEVVRIEDKTVDELTKNLVSYICARDNVNFKIYGNILAVEEDKK</sequence>